<dbReference type="AlphaFoldDB" id="A0A6C0EVI2"/>
<dbReference type="EMBL" id="MN738946">
    <property type="protein sequence ID" value="QHT32701.1"/>
    <property type="molecule type" value="Genomic_DNA"/>
</dbReference>
<name>A0A6C0EVI2_9ZZZZ</name>
<sequence length="139" mass="15861">MHYIFEAIFVGIYSIVIAIILSFVVHNYYYLLFLTGFIKHVGGYILNIHTYYCNHGDACTRTHSVASSNNILISKNNPRQLIFESIIEGIAYVVGGFICSFFIPNIYVSVFIVGIAMHGLAELLDVHRFFCKNRCIRQI</sequence>
<protein>
    <submittedName>
        <fullName evidence="2">Uncharacterized protein</fullName>
    </submittedName>
</protein>
<evidence type="ECO:0000256" key="1">
    <source>
        <dbReference type="SAM" id="Phobius"/>
    </source>
</evidence>
<keyword evidence="1" id="KW-0812">Transmembrane</keyword>
<feature type="transmembrane region" description="Helical" evidence="1">
    <location>
        <begin position="12"/>
        <end position="31"/>
    </location>
</feature>
<accession>A0A6C0EVI2</accession>
<keyword evidence="1" id="KW-0472">Membrane</keyword>
<feature type="transmembrane region" description="Helical" evidence="1">
    <location>
        <begin position="81"/>
        <end position="103"/>
    </location>
</feature>
<organism evidence="2">
    <name type="scientific">viral metagenome</name>
    <dbReference type="NCBI Taxonomy" id="1070528"/>
    <lineage>
        <taxon>unclassified sequences</taxon>
        <taxon>metagenomes</taxon>
        <taxon>organismal metagenomes</taxon>
    </lineage>
</organism>
<keyword evidence="1" id="KW-1133">Transmembrane helix</keyword>
<evidence type="ECO:0000313" key="2">
    <source>
        <dbReference type="EMBL" id="QHT32701.1"/>
    </source>
</evidence>
<reference evidence="2" key="1">
    <citation type="journal article" date="2020" name="Nature">
        <title>Giant virus diversity and host interactions through global metagenomics.</title>
        <authorList>
            <person name="Schulz F."/>
            <person name="Roux S."/>
            <person name="Paez-Espino D."/>
            <person name="Jungbluth S."/>
            <person name="Walsh D.A."/>
            <person name="Denef V.J."/>
            <person name="McMahon K.D."/>
            <person name="Konstantinidis K.T."/>
            <person name="Eloe-Fadrosh E.A."/>
            <person name="Kyrpides N.C."/>
            <person name="Woyke T."/>
        </authorList>
    </citation>
    <scope>NUCLEOTIDE SEQUENCE</scope>
    <source>
        <strain evidence="2">GVMAG-M-3300009161-30</strain>
    </source>
</reference>
<proteinExistence type="predicted"/>